<feature type="compositionally biased region" description="Basic and acidic residues" evidence="1">
    <location>
        <begin position="351"/>
        <end position="361"/>
    </location>
</feature>
<proteinExistence type="predicted"/>
<accession>A0A816SJQ0</accession>
<dbReference type="Proteomes" id="UP000663824">
    <property type="component" value="Unassembled WGS sequence"/>
</dbReference>
<dbReference type="AlphaFoldDB" id="A0A816SJQ0"/>
<gene>
    <name evidence="2" type="ORF">MBJ925_LOCUS20058</name>
</gene>
<sequence length="391" mass="44561">MESLTFWEIAFKSEGDYKNYDELVQAALADDFYQKIYPSVASEILLDNLLDFVQDINNRPKESGVDDGTLYKKPNGRQIDSSRRYYLVREPDSTEFNLYVRITKGRNLGFYRMYRNKDEVELLIQYGLNYLKCQAKLPIVVDYLNFAQDSEYFIARERCEFISRLLHSNITATRNVVKFDYDVKKLGRRKGQKEILSSDKTASSSPLINKKNSRSQSPSSERSQSSSSERSQSPLLNNKKQNVLLQKQQNQQLSEPTAKTVTSKSESPKNLSRKATIIATTKTSIREKQKSCKSRSATTNRLTPILDRLRTKSNNRIPVVSSASSVASSHIVLTNTKSKKKQTVTIKKRSRSLENETDNEHVQVLSVATTSTDEKPAKGATVGRKNKRLKK</sequence>
<comment type="caution">
    <text evidence="2">The sequence shown here is derived from an EMBL/GenBank/DDBJ whole genome shotgun (WGS) entry which is preliminary data.</text>
</comment>
<feature type="compositionally biased region" description="Basic residues" evidence="1">
    <location>
        <begin position="338"/>
        <end position="350"/>
    </location>
</feature>
<evidence type="ECO:0000313" key="3">
    <source>
        <dbReference type="Proteomes" id="UP000663824"/>
    </source>
</evidence>
<feature type="compositionally biased region" description="Polar residues" evidence="1">
    <location>
        <begin position="254"/>
        <end position="270"/>
    </location>
</feature>
<feature type="compositionally biased region" description="Polar residues" evidence="1">
    <location>
        <begin position="198"/>
        <end position="207"/>
    </location>
</feature>
<organism evidence="2 3">
    <name type="scientific">Rotaria magnacalcarata</name>
    <dbReference type="NCBI Taxonomy" id="392030"/>
    <lineage>
        <taxon>Eukaryota</taxon>
        <taxon>Metazoa</taxon>
        <taxon>Spiralia</taxon>
        <taxon>Gnathifera</taxon>
        <taxon>Rotifera</taxon>
        <taxon>Eurotatoria</taxon>
        <taxon>Bdelloidea</taxon>
        <taxon>Philodinida</taxon>
        <taxon>Philodinidae</taxon>
        <taxon>Rotaria</taxon>
    </lineage>
</organism>
<dbReference type="EMBL" id="CAJNRE010010273">
    <property type="protein sequence ID" value="CAF2089308.1"/>
    <property type="molecule type" value="Genomic_DNA"/>
</dbReference>
<name>A0A816SJQ0_9BILA</name>
<feature type="region of interest" description="Disordered" evidence="1">
    <location>
        <begin position="338"/>
        <end position="391"/>
    </location>
</feature>
<protein>
    <submittedName>
        <fullName evidence="2">Uncharacterized protein</fullName>
    </submittedName>
</protein>
<reference evidence="2" key="1">
    <citation type="submission" date="2021-02" db="EMBL/GenBank/DDBJ databases">
        <authorList>
            <person name="Nowell W R."/>
        </authorList>
    </citation>
    <scope>NUCLEOTIDE SEQUENCE</scope>
</reference>
<evidence type="ECO:0000313" key="2">
    <source>
        <dbReference type="EMBL" id="CAF2089308.1"/>
    </source>
</evidence>
<feature type="region of interest" description="Disordered" evidence="1">
    <location>
        <begin position="192"/>
        <end position="275"/>
    </location>
</feature>
<evidence type="ECO:0000256" key="1">
    <source>
        <dbReference type="SAM" id="MobiDB-lite"/>
    </source>
</evidence>
<feature type="compositionally biased region" description="Low complexity" evidence="1">
    <location>
        <begin position="214"/>
        <end position="253"/>
    </location>
</feature>